<name>A0AAV6UGE0_9ARAC</name>
<dbReference type="EMBL" id="JAFNEN010000417">
    <property type="protein sequence ID" value="KAG8183442.1"/>
    <property type="molecule type" value="Genomic_DNA"/>
</dbReference>
<evidence type="ECO:0000256" key="1">
    <source>
        <dbReference type="SAM" id="MobiDB-lite"/>
    </source>
</evidence>
<comment type="caution">
    <text evidence="2">The sequence shown here is derived from an EMBL/GenBank/DDBJ whole genome shotgun (WGS) entry which is preliminary data.</text>
</comment>
<proteinExistence type="predicted"/>
<evidence type="ECO:0000313" key="3">
    <source>
        <dbReference type="Proteomes" id="UP000827092"/>
    </source>
</evidence>
<feature type="region of interest" description="Disordered" evidence="1">
    <location>
        <begin position="1"/>
        <end position="123"/>
    </location>
</feature>
<feature type="compositionally biased region" description="Basic and acidic residues" evidence="1">
    <location>
        <begin position="12"/>
        <end position="29"/>
    </location>
</feature>
<gene>
    <name evidence="2" type="ORF">JTE90_005700</name>
</gene>
<evidence type="ECO:0000313" key="2">
    <source>
        <dbReference type="EMBL" id="KAG8183442.1"/>
    </source>
</evidence>
<accession>A0AAV6UGE0</accession>
<reference evidence="2 3" key="1">
    <citation type="journal article" date="2022" name="Nat. Ecol. Evol.">
        <title>A masculinizing supergene underlies an exaggerated male reproductive morph in a spider.</title>
        <authorList>
            <person name="Hendrickx F."/>
            <person name="De Corte Z."/>
            <person name="Sonet G."/>
            <person name="Van Belleghem S.M."/>
            <person name="Kostlbacher S."/>
            <person name="Vangestel C."/>
        </authorList>
    </citation>
    <scope>NUCLEOTIDE SEQUENCE [LARGE SCALE GENOMIC DNA]</scope>
    <source>
        <strain evidence="2">W744_W776</strain>
    </source>
</reference>
<organism evidence="2 3">
    <name type="scientific">Oedothorax gibbosus</name>
    <dbReference type="NCBI Taxonomy" id="931172"/>
    <lineage>
        <taxon>Eukaryota</taxon>
        <taxon>Metazoa</taxon>
        <taxon>Ecdysozoa</taxon>
        <taxon>Arthropoda</taxon>
        <taxon>Chelicerata</taxon>
        <taxon>Arachnida</taxon>
        <taxon>Araneae</taxon>
        <taxon>Araneomorphae</taxon>
        <taxon>Entelegynae</taxon>
        <taxon>Araneoidea</taxon>
        <taxon>Linyphiidae</taxon>
        <taxon>Erigoninae</taxon>
        <taxon>Oedothorax</taxon>
    </lineage>
</organism>
<keyword evidence="3" id="KW-1185">Reference proteome</keyword>
<dbReference type="Proteomes" id="UP000827092">
    <property type="component" value="Unassembled WGS sequence"/>
</dbReference>
<dbReference type="AlphaFoldDB" id="A0AAV6UGE0"/>
<protein>
    <submittedName>
        <fullName evidence="2">Uncharacterized protein</fullName>
    </submittedName>
</protein>
<sequence length="145" mass="16280">MFPANTPKRKSHFQERNLSPDHGALEKQIKSPFLNLKTFQLNSPENDDDDESLSTKKKNPPQDRPPKPSSKVKGDEITMNKTGGKTHHSKLTLNLPSPYIGAREPSSMNLKKKRAPDEKPNKQATKCVYINLLPPQTPKSCLPRA</sequence>
<feature type="compositionally biased region" description="Basic and acidic residues" evidence="1">
    <location>
        <begin position="60"/>
        <end position="78"/>
    </location>
</feature>